<feature type="non-terminal residue" evidence="3">
    <location>
        <position position="1"/>
    </location>
</feature>
<evidence type="ECO:0000313" key="4">
    <source>
        <dbReference type="Proteomes" id="UP001189429"/>
    </source>
</evidence>
<sequence>GEKGQRGWQLRHGRQRRRGRRDLHDGEGVQPLGAQSSRRACAGIPRGGQRVVEPTLGNLIRGVIPGAPKRQKVAFAMEKGEVLDLQDSNHMTLVRAGLGWDVDPKAGDVDLDVSVVLFAQGGKEIGAVFFGNLAEFGVEHSGDNLTGEGAGDDEVITVSLDQIPADCDQLVFVVNIYSKGTTFDRVSNAFCRIMDQEGSELARYVLRDGLGESGLAIARLFREPGGRWGFQALGVFCKGRTWKDSVPELRAICQKSAREFQLRGQGTTTFSSGSTRDYARSPSVPVAPPPVAGSPRGGSRGCALQ</sequence>
<feature type="region of interest" description="Disordered" evidence="1">
    <location>
        <begin position="1"/>
        <end position="35"/>
    </location>
</feature>
<dbReference type="InterPro" id="IPR051324">
    <property type="entry name" value="Stress/Tellurium_Resist"/>
</dbReference>
<dbReference type="EMBL" id="CAUYUJ010000275">
    <property type="protein sequence ID" value="CAK0789628.1"/>
    <property type="molecule type" value="Genomic_DNA"/>
</dbReference>
<reference evidence="3" key="1">
    <citation type="submission" date="2023-10" db="EMBL/GenBank/DDBJ databases">
        <authorList>
            <person name="Chen Y."/>
            <person name="Shah S."/>
            <person name="Dougan E. K."/>
            <person name="Thang M."/>
            <person name="Chan C."/>
        </authorList>
    </citation>
    <scope>NUCLEOTIDE SEQUENCE [LARGE SCALE GENOMIC DNA]</scope>
</reference>
<dbReference type="Gene3D" id="2.60.60.30">
    <property type="entry name" value="sav2460 like domains"/>
    <property type="match status" value="1"/>
</dbReference>
<gene>
    <name evidence="3" type="ORF">PCOR1329_LOCUS1153</name>
</gene>
<dbReference type="CDD" id="cd06974">
    <property type="entry name" value="TerD_like"/>
    <property type="match status" value="1"/>
</dbReference>
<evidence type="ECO:0000313" key="3">
    <source>
        <dbReference type="EMBL" id="CAK0789628.1"/>
    </source>
</evidence>
<feature type="compositionally biased region" description="Gly residues" evidence="1">
    <location>
        <begin position="295"/>
        <end position="305"/>
    </location>
</feature>
<comment type="caution">
    <text evidence="3">The sequence shown here is derived from an EMBL/GenBank/DDBJ whole genome shotgun (WGS) entry which is preliminary data.</text>
</comment>
<dbReference type="Pfam" id="PF02342">
    <property type="entry name" value="TerD"/>
    <property type="match status" value="1"/>
</dbReference>
<feature type="domain" description="TerD" evidence="2">
    <location>
        <begin position="75"/>
        <end position="235"/>
    </location>
</feature>
<evidence type="ECO:0000259" key="2">
    <source>
        <dbReference type="Pfam" id="PF02342"/>
    </source>
</evidence>
<proteinExistence type="predicted"/>
<feature type="compositionally biased region" description="Low complexity" evidence="1">
    <location>
        <begin position="264"/>
        <end position="284"/>
    </location>
</feature>
<protein>
    <recommendedName>
        <fullName evidence="2">TerD domain-containing protein</fullName>
    </recommendedName>
</protein>
<organism evidence="3 4">
    <name type="scientific">Prorocentrum cordatum</name>
    <dbReference type="NCBI Taxonomy" id="2364126"/>
    <lineage>
        <taxon>Eukaryota</taxon>
        <taxon>Sar</taxon>
        <taxon>Alveolata</taxon>
        <taxon>Dinophyceae</taxon>
        <taxon>Prorocentrales</taxon>
        <taxon>Prorocentraceae</taxon>
        <taxon>Prorocentrum</taxon>
    </lineage>
</organism>
<feature type="region of interest" description="Disordered" evidence="1">
    <location>
        <begin position="264"/>
        <end position="305"/>
    </location>
</feature>
<keyword evidence="4" id="KW-1185">Reference proteome</keyword>
<accession>A0ABN9PE95</accession>
<evidence type="ECO:0000256" key="1">
    <source>
        <dbReference type="SAM" id="MobiDB-lite"/>
    </source>
</evidence>
<dbReference type="Proteomes" id="UP001189429">
    <property type="component" value="Unassembled WGS sequence"/>
</dbReference>
<dbReference type="PANTHER" id="PTHR32097:SF17">
    <property type="entry name" value="CAMP-BINDING PROTEIN 1-RELATED"/>
    <property type="match status" value="1"/>
</dbReference>
<feature type="compositionally biased region" description="Basic residues" evidence="1">
    <location>
        <begin position="9"/>
        <end position="21"/>
    </location>
</feature>
<dbReference type="PANTHER" id="PTHR32097">
    <property type="entry name" value="CAMP-BINDING PROTEIN 1-RELATED"/>
    <property type="match status" value="1"/>
</dbReference>
<dbReference type="InterPro" id="IPR003325">
    <property type="entry name" value="TerD"/>
</dbReference>
<name>A0ABN9PE95_9DINO</name>